<dbReference type="CDD" id="cd22223">
    <property type="entry name" value="HkD_HkRP"/>
    <property type="match status" value="1"/>
</dbReference>
<organism evidence="7 8">
    <name type="scientific">Lingula anatina</name>
    <name type="common">Brachiopod</name>
    <name type="synonym">Lingula unguis</name>
    <dbReference type="NCBI Taxonomy" id="7574"/>
    <lineage>
        <taxon>Eukaryota</taxon>
        <taxon>Metazoa</taxon>
        <taxon>Spiralia</taxon>
        <taxon>Lophotrochozoa</taxon>
        <taxon>Brachiopoda</taxon>
        <taxon>Linguliformea</taxon>
        <taxon>Lingulata</taxon>
        <taxon>Lingulida</taxon>
        <taxon>Linguloidea</taxon>
        <taxon>Lingulidae</taxon>
        <taxon>Lingula</taxon>
    </lineage>
</organism>
<feature type="region of interest" description="Disordered" evidence="5">
    <location>
        <begin position="1423"/>
        <end position="1462"/>
    </location>
</feature>
<feature type="region of interest" description="Disordered" evidence="5">
    <location>
        <begin position="1229"/>
        <end position="1266"/>
    </location>
</feature>
<feature type="compositionally biased region" description="Polar residues" evidence="5">
    <location>
        <begin position="695"/>
        <end position="706"/>
    </location>
</feature>
<dbReference type="PANTHER" id="PTHR18947:SF28">
    <property type="entry name" value="GIRDIN, ISOFORM A"/>
    <property type="match status" value="1"/>
</dbReference>
<accession>A0A2R2MNQ5</accession>
<feature type="region of interest" description="Disordered" evidence="5">
    <location>
        <begin position="869"/>
        <end position="895"/>
    </location>
</feature>
<evidence type="ECO:0000256" key="1">
    <source>
        <dbReference type="ARBA" id="ARBA00004496"/>
    </source>
</evidence>
<comment type="subcellular location">
    <subcellularLocation>
        <location evidence="1">Cytoplasm</location>
    </subcellularLocation>
</comment>
<feature type="region of interest" description="Disordered" evidence="5">
    <location>
        <begin position="1868"/>
        <end position="2087"/>
    </location>
</feature>
<dbReference type="GO" id="GO:0030705">
    <property type="term" value="P:cytoskeleton-dependent intracellular transport"/>
    <property type="evidence" value="ECO:0007669"/>
    <property type="project" value="InterPro"/>
</dbReference>
<dbReference type="GO" id="GO:0051959">
    <property type="term" value="F:dynein light intermediate chain binding"/>
    <property type="evidence" value="ECO:0007669"/>
    <property type="project" value="TreeGrafter"/>
</dbReference>
<dbReference type="GO" id="GO:0008017">
    <property type="term" value="F:microtubule binding"/>
    <property type="evidence" value="ECO:0007669"/>
    <property type="project" value="TreeGrafter"/>
</dbReference>
<dbReference type="Gene3D" id="1.10.418.10">
    <property type="entry name" value="Calponin-like domain"/>
    <property type="match status" value="1"/>
</dbReference>
<evidence type="ECO:0000256" key="4">
    <source>
        <dbReference type="SAM" id="Coils"/>
    </source>
</evidence>
<evidence type="ECO:0000313" key="7">
    <source>
        <dbReference type="Proteomes" id="UP000085678"/>
    </source>
</evidence>
<dbReference type="SUPFAM" id="SSF116907">
    <property type="entry name" value="Hook domain"/>
    <property type="match status" value="1"/>
</dbReference>
<feature type="domain" description="HOOK N-terminal" evidence="6">
    <location>
        <begin position="10"/>
        <end position="153"/>
    </location>
</feature>
<name>A0A2R2MNQ5_LINAN</name>
<keyword evidence="3 4" id="KW-0175">Coiled coil</keyword>
<keyword evidence="2" id="KW-0963">Cytoplasm</keyword>
<keyword evidence="7" id="KW-1185">Reference proteome</keyword>
<dbReference type="PANTHER" id="PTHR18947">
    <property type="entry name" value="HOOK PROTEINS"/>
    <property type="match status" value="1"/>
</dbReference>
<evidence type="ECO:0000313" key="8">
    <source>
        <dbReference type="RefSeq" id="XP_023931677.1"/>
    </source>
</evidence>
<proteinExistence type="predicted"/>
<feature type="region of interest" description="Disordered" evidence="5">
    <location>
        <begin position="692"/>
        <end position="736"/>
    </location>
</feature>
<protein>
    <submittedName>
        <fullName evidence="8">Girdin-like</fullName>
    </submittedName>
</protein>
<dbReference type="GO" id="GO:0005813">
    <property type="term" value="C:centrosome"/>
    <property type="evidence" value="ECO:0007669"/>
    <property type="project" value="TreeGrafter"/>
</dbReference>
<dbReference type="KEGG" id="lak:106152473"/>
<gene>
    <name evidence="8" type="primary">LOC106152473</name>
</gene>
<feature type="compositionally biased region" description="Polar residues" evidence="5">
    <location>
        <begin position="1834"/>
        <end position="1844"/>
    </location>
</feature>
<evidence type="ECO:0000256" key="2">
    <source>
        <dbReference type="ARBA" id="ARBA00022490"/>
    </source>
</evidence>
<feature type="compositionally biased region" description="Basic and acidic residues" evidence="5">
    <location>
        <begin position="1950"/>
        <end position="1963"/>
    </location>
</feature>
<dbReference type="InterPro" id="IPR036872">
    <property type="entry name" value="CH_dom_sf"/>
</dbReference>
<dbReference type="FunCoup" id="A0A2R2MNQ5">
    <property type="interactions" value="686"/>
</dbReference>
<dbReference type="Gene3D" id="1.10.287.1490">
    <property type="match status" value="2"/>
</dbReference>
<feature type="compositionally biased region" description="Polar residues" evidence="5">
    <location>
        <begin position="2061"/>
        <end position="2076"/>
    </location>
</feature>
<dbReference type="InterPro" id="IPR043936">
    <property type="entry name" value="HOOK_N"/>
</dbReference>
<feature type="region of interest" description="Disordered" evidence="5">
    <location>
        <begin position="1595"/>
        <end position="1750"/>
    </location>
</feature>
<feature type="compositionally biased region" description="Basic and acidic residues" evidence="5">
    <location>
        <begin position="1696"/>
        <end position="1718"/>
    </location>
</feature>
<sequence length="2087" mass="238921">MAAVSNFMASALVTWVKTFQQEGDRELEYQDFCDGIFLNEVMQHIDPRPNTEKYSISRPVEDVAGRLQNWDILVKALKSYYQDVLQQLVVMEAPNILLICREPDTEASVNELQKALLMILGCAVQCEQKEDFIEIIKSLDIEVQHAMVVHIKEITDDTDNILPIEILPDETEGMARSVQVYLQRLIDERDQYFKDLAKATIENDYFQSQLENAKLSNAPSSPATPEKHHLGVELAESKAKLRRLRQELEEKNELVSELKDELEENKGVLSKLRNENLQLTQDARAARTYRDEVDVLREKASRVEKCDAEINRYKEKLNELEFYKARVDELREDNKILVETKAMLEEQLSSSHRRVETVIELENELMRYKQRVEELYTERDEDKRRCQELAEENARLEFEKKSSMNESANLEQELSQARAEITTGLSSTLSDQMNDTANSKILRLELENQRLKQQVEELKQKTMVENFDQILELEKENGRLQKRVDKLQEAYGRESKTIKELEQAAIELRREKEELKRNVENVKVSSDRQIKELQKENEQLTQSVSTLRERCEKSGDVRVKDIEKENERMHRNKKEMTTYITRLEYDNRHLQQNIAKLKDKVDRAEQVQEDNTALNKQNKDLHKTVATLTLSVDKMDTLDLNVSDLSVENRRLEIVIQDLKKEVKKMEKVEKENLDLTVENKRLQRTVDLMRNSRSKVVTPSDSSEGPVSPREVFLQSPVPPSPQPSAQEEELKSRLDEKEKEIGELKGFLEAVKTNKAKYDQLEVDLLDLDTENQKLQKSLEAANGTMEELRKEVTDLENENQKLHKTIETLRVSVKKLEALEKDNRDLETENKDMSRESANVEKENKRLRQTLGMKENLVDELSGKLSEVERENKSLKKNMDRSRESSSRVKELEKENMDMLQQATMDKKTLATLREDLVNEKIKTQQLSNELEKLRQELERIGISKEKLLMAEQAQDESKYKALESMMEDALKQSSQIKEEKIQALESRLEESKNRNRKLQEELKAVRKESEALKQRLEEESALPEERMPVKNKSLSLERAQVSATKEILQLKDHLVEVERANATLIAENKNMKVQTKSVQDRLHQMESQNSSLQSQVASLQQQSSGMQSENAKLQVEATTLQSQSASLMLQNTTLQNQYSTLEADHQQLRSDMDELQNAHEQLVMDHEALQQLHEQLTTEYEALISEHGSLKSNHKALRAEFQELSKLQESLVAEKAQVEELKQKLQKEKDEVQSEHKSLGGLESEHRNLKQEHERLTSSKAQVEKEYHSVLAEYKSVKTEYNQLKLKHTELQGDMADCKDQLNAMDVEVSKMANRCEALSHMNNKLEEENKQLISQVQQLIQQNQDLLMQTLESKEHFHEESRLYMGQLSDLRRQKEKLEEKIMEQYKNYDRSPKNKSKTEPVKNRGFGAQLVRKARGFISRRKRENERGERPRSAIIEHGGHHGDSPGDNSSLGSFGDSIDGAEVTLVGIRKTAAEDGYMQQKMRDWESAKLSKHSRNLAKSTTALNYENYNGQFTMRGSKSSEDLLNIDTPRSARSDGVQADVESLSSSNASWHFLTQPRNKKKGPRHRKRMTLAGIFYPYTGAYELPSNQNNLSSHGHPGTPGRGRQGSISSEDNIPTRDMGLHSGEPPLDSSLQTKYGQRQPAWEASDSPHNSPRIHERDESPGNEEITLEQFLEEANRNTPPTLGLEDTRGKDKKKMNNDYQQEHEKVINRPTPLRPSPREDPSVKRFSSHMPDLQHGGHKVPLNISKNSFVSMPNLNDSEDSPRENMTPNKYGENKTSTPTGPSYPNYSTPFIIRSFADRQKNTTDHEPNTSVAVKDRVSQYNKLDQGSPSNFPQRGRTVSAEKQAAERLDRLTTQTYGMNLNENNRGYKDDLSLSSSQKSTEYEADVGSRGRGYPNGGSDTRSYSTSSDQSNDSRGYVDFGKSGPDGGKSNVPVAPPRRLRDGMSPRREKQRAPSPPRPANSSVKRRAPSPPVKQPSDMSSPRPESTPGTQSAASMLGIRTQHSHMHPHGCKSDCYLTPYVRMTGFKSNTDNDRKNGSETTSPRTPTTSANTGQTPGKDTTSPEGKSSVWYEYGCV</sequence>
<dbReference type="GO" id="GO:0031122">
    <property type="term" value="P:cytoplasmic microtubule organization"/>
    <property type="evidence" value="ECO:0007669"/>
    <property type="project" value="TreeGrafter"/>
</dbReference>
<feature type="region of interest" description="Disordered" evidence="5">
    <location>
        <begin position="827"/>
        <end position="848"/>
    </location>
</feature>
<dbReference type="RefSeq" id="XP_023931677.1">
    <property type="nucleotide sequence ID" value="XM_024075909.1"/>
</dbReference>
<dbReference type="Pfam" id="PF19047">
    <property type="entry name" value="HOOK_N"/>
    <property type="match status" value="1"/>
</dbReference>
<feature type="compositionally biased region" description="Basic and acidic residues" evidence="5">
    <location>
        <begin position="1429"/>
        <end position="1438"/>
    </location>
</feature>
<evidence type="ECO:0000256" key="5">
    <source>
        <dbReference type="SAM" id="MobiDB-lite"/>
    </source>
</evidence>
<feature type="coiled-coil region" evidence="4">
    <location>
        <begin position="227"/>
        <end position="550"/>
    </location>
</feature>
<feature type="region of interest" description="Disordered" evidence="5">
    <location>
        <begin position="1014"/>
        <end position="1033"/>
    </location>
</feature>
<feature type="compositionally biased region" description="Low complexity" evidence="5">
    <location>
        <begin position="1908"/>
        <end position="1926"/>
    </location>
</feature>
<dbReference type="Proteomes" id="UP000085678">
    <property type="component" value="Unplaced"/>
</dbReference>
<dbReference type="Gene3D" id="6.10.250.3110">
    <property type="match status" value="1"/>
</dbReference>
<feature type="compositionally biased region" description="Polar residues" evidence="5">
    <location>
        <begin position="1775"/>
        <end position="1797"/>
    </location>
</feature>
<feature type="region of interest" description="Disordered" evidence="5">
    <location>
        <begin position="1834"/>
        <end position="1855"/>
    </location>
</feature>
<dbReference type="InParanoid" id="A0A2R2MNQ5"/>
<reference evidence="8" key="1">
    <citation type="submission" date="2025-08" db="UniProtKB">
        <authorList>
            <consortium name="RefSeq"/>
        </authorList>
    </citation>
    <scope>IDENTIFICATION</scope>
    <source>
        <tissue evidence="8">Gonads</tissue>
    </source>
</reference>
<evidence type="ECO:0000259" key="6">
    <source>
        <dbReference type="Pfam" id="PF19047"/>
    </source>
</evidence>
<dbReference type="OrthoDB" id="10254988at2759"/>
<feature type="compositionally biased region" description="Basic and acidic residues" evidence="5">
    <location>
        <begin position="1014"/>
        <end position="1032"/>
    </location>
</feature>
<feature type="coiled-coil region" evidence="4">
    <location>
        <begin position="580"/>
        <end position="686"/>
    </location>
</feature>
<feature type="region of interest" description="Disordered" evidence="5">
    <location>
        <begin position="1762"/>
        <end position="1797"/>
    </location>
</feature>
<feature type="compositionally biased region" description="Polar residues" evidence="5">
    <location>
        <begin position="1988"/>
        <end position="2005"/>
    </location>
</feature>
<evidence type="ECO:0000256" key="3">
    <source>
        <dbReference type="ARBA" id="ARBA00023054"/>
    </source>
</evidence>
<dbReference type="GeneID" id="106152473"/>
<feature type="compositionally biased region" description="Low complexity" evidence="5">
    <location>
        <begin position="2051"/>
        <end position="2060"/>
    </location>
</feature>
<dbReference type="GO" id="GO:0005737">
    <property type="term" value="C:cytoplasm"/>
    <property type="evidence" value="ECO:0007669"/>
    <property type="project" value="UniProtKB-SubCell"/>
</dbReference>